<dbReference type="NCBIfam" id="NF001126">
    <property type="entry name" value="PRK00139.1-4"/>
    <property type="match status" value="1"/>
</dbReference>
<dbReference type="InterPro" id="IPR005761">
    <property type="entry name" value="UDP-N-AcMur-Glu-dNH2Pim_ligase"/>
</dbReference>
<dbReference type="Proteomes" id="UP000736583">
    <property type="component" value="Unassembled WGS sequence"/>
</dbReference>
<keyword evidence="6 8" id="KW-0131">Cell cycle</keyword>
<dbReference type="InterPro" id="IPR004101">
    <property type="entry name" value="Mur_ligase_C"/>
</dbReference>
<protein>
    <recommendedName>
        <fullName evidence="8">UDP-N-acetylmuramoyl-L-alanyl-D-glutamate--2,6-diaminopimelate ligase</fullName>
        <ecNumber evidence="8">6.3.2.13</ecNumber>
    </recommendedName>
    <alternativeName>
        <fullName evidence="8">Meso-A2pm-adding enzyme</fullName>
    </alternativeName>
    <alternativeName>
        <fullName evidence="8">Meso-diaminopimelate-adding enzyme</fullName>
    </alternativeName>
    <alternativeName>
        <fullName evidence="8">UDP-MurNAc-L-Ala-D-Glu:meso-diaminopimelate ligase</fullName>
    </alternativeName>
    <alternativeName>
        <fullName evidence="8">UDP-MurNAc-tripeptide synthetase</fullName>
    </alternativeName>
    <alternativeName>
        <fullName evidence="8">UDP-N-acetylmuramyl-tripeptide synthetase</fullName>
    </alternativeName>
</protein>
<keyword evidence="8" id="KW-0547">Nucleotide-binding</keyword>
<dbReference type="PANTHER" id="PTHR23135">
    <property type="entry name" value="MUR LIGASE FAMILY MEMBER"/>
    <property type="match status" value="1"/>
</dbReference>
<dbReference type="InterPro" id="IPR013221">
    <property type="entry name" value="Mur_ligase_cen"/>
</dbReference>
<sequence length="487" mass="54386">MKLYELLNELSYEIIQGSTDKDIKNLCWDSRRIKEESLFIAVKNKNVDRHVFIKEAIKKGAIALIVENEVEDIPKDITIIKVKNSKKAMAIIANKYYGEPSKNFNLIGVTGTNGKTSVTYFISKIFNGLGRKSGIIGTVENSIGGKKLTVEKLNPTTPDSIELQESFYEMLKEGVEHVAMEVTSSALGGERVYKCDFNIGVFTNFTQDHLEEHGTMENYKKAKMKLFKMCKKGIINADDSIAEEIKENATCDIVTYGIDKEADFRAFDIKYSATGVNFSLNYKGLIKNIVLNVPGKFSVYNALAAISACYLSGLNLDEIILALQGIHGVPGRFEGVQNNEGILAVVDYAHSPDSLENILTSLREISKGNIITIFGCGGDRDKTKRPIMGEIAGNLSHFCIITSDNPRRENPMTIINNIEEGMIKTQCEYKKIENRREAIFMGLRRAKPGDAVIIAGKGHETYQIIGDETIHFDDKEVVREFFEGLKR</sequence>
<evidence type="ECO:0000313" key="13">
    <source>
        <dbReference type="EMBL" id="MBU5593114.1"/>
    </source>
</evidence>
<evidence type="ECO:0000256" key="7">
    <source>
        <dbReference type="ARBA" id="ARBA00023316"/>
    </source>
</evidence>
<evidence type="ECO:0000259" key="10">
    <source>
        <dbReference type="Pfam" id="PF01225"/>
    </source>
</evidence>
<dbReference type="InterPro" id="IPR000713">
    <property type="entry name" value="Mur_ligase_N"/>
</dbReference>
<feature type="binding site" evidence="8">
    <location>
        <position position="456"/>
    </location>
    <ligand>
        <name>meso-2,6-diaminopimelate</name>
        <dbReference type="ChEBI" id="CHEBI:57791"/>
    </ligand>
</feature>
<feature type="binding site" evidence="8">
    <location>
        <begin position="404"/>
        <end position="407"/>
    </location>
    <ligand>
        <name>meso-2,6-diaminopimelate</name>
        <dbReference type="ChEBI" id="CHEBI:57791"/>
    </ligand>
</feature>
<comment type="caution">
    <text evidence="13">The sequence shown here is derived from an EMBL/GenBank/DDBJ whole genome shotgun (WGS) entry which is preliminary data.</text>
</comment>
<evidence type="ECO:0000259" key="11">
    <source>
        <dbReference type="Pfam" id="PF02875"/>
    </source>
</evidence>
<keyword evidence="14" id="KW-1185">Reference proteome</keyword>
<dbReference type="EMBL" id="JAHLQL010000007">
    <property type="protein sequence ID" value="MBU5593114.1"/>
    <property type="molecule type" value="Genomic_DNA"/>
</dbReference>
<keyword evidence="8" id="KW-0963">Cytoplasm</keyword>
<keyword evidence="7 8" id="KW-0961">Cell wall biogenesis/degradation</keyword>
<comment type="pathway">
    <text evidence="1 8 9">Cell wall biogenesis; peptidoglycan biosynthesis.</text>
</comment>
<feature type="domain" description="Mur ligase central" evidence="12">
    <location>
        <begin position="109"/>
        <end position="308"/>
    </location>
</feature>
<keyword evidence="3 8" id="KW-0132">Cell division</keyword>
<dbReference type="HAMAP" id="MF_00208">
    <property type="entry name" value="MurE"/>
    <property type="match status" value="1"/>
</dbReference>
<feature type="domain" description="Mur ligase C-terminal" evidence="11">
    <location>
        <begin position="331"/>
        <end position="458"/>
    </location>
</feature>
<evidence type="ECO:0000256" key="1">
    <source>
        <dbReference type="ARBA" id="ARBA00004752"/>
    </source>
</evidence>
<dbReference type="Pfam" id="PF02875">
    <property type="entry name" value="Mur_ligase_C"/>
    <property type="match status" value="1"/>
</dbReference>
<dbReference type="Pfam" id="PF08245">
    <property type="entry name" value="Mur_ligase_M"/>
    <property type="match status" value="1"/>
</dbReference>
<keyword evidence="8 13" id="KW-0436">Ligase</keyword>
<feature type="binding site" evidence="8">
    <location>
        <position position="183"/>
    </location>
    <ligand>
        <name>UDP-N-acetyl-alpha-D-muramoyl-L-alanyl-D-glutamate</name>
        <dbReference type="ChEBI" id="CHEBI:83900"/>
    </ligand>
</feature>
<feature type="binding site" evidence="8">
    <location>
        <position position="380"/>
    </location>
    <ligand>
        <name>meso-2,6-diaminopimelate</name>
        <dbReference type="ChEBI" id="CHEBI:57791"/>
    </ligand>
</feature>
<feature type="binding site" evidence="8">
    <location>
        <position position="460"/>
    </location>
    <ligand>
        <name>meso-2,6-diaminopimelate</name>
        <dbReference type="ChEBI" id="CHEBI:57791"/>
    </ligand>
</feature>
<evidence type="ECO:0000256" key="9">
    <source>
        <dbReference type="RuleBase" id="RU004135"/>
    </source>
</evidence>
<feature type="binding site" evidence="8">
    <location>
        <begin position="111"/>
        <end position="117"/>
    </location>
    <ligand>
        <name>ATP</name>
        <dbReference type="ChEBI" id="CHEBI:30616"/>
    </ligand>
</feature>
<proteinExistence type="inferred from homology"/>
<dbReference type="Pfam" id="PF01225">
    <property type="entry name" value="Mur_ligase"/>
    <property type="match status" value="1"/>
</dbReference>
<comment type="catalytic activity">
    <reaction evidence="8">
        <text>UDP-N-acetyl-alpha-D-muramoyl-L-alanyl-D-glutamate + meso-2,6-diaminopimelate + ATP = UDP-N-acetyl-alpha-D-muramoyl-L-alanyl-gamma-D-glutamyl-meso-2,6-diaminopimelate + ADP + phosphate + H(+)</text>
        <dbReference type="Rhea" id="RHEA:23676"/>
        <dbReference type="ChEBI" id="CHEBI:15378"/>
        <dbReference type="ChEBI" id="CHEBI:30616"/>
        <dbReference type="ChEBI" id="CHEBI:43474"/>
        <dbReference type="ChEBI" id="CHEBI:57791"/>
        <dbReference type="ChEBI" id="CHEBI:83900"/>
        <dbReference type="ChEBI" id="CHEBI:83905"/>
        <dbReference type="ChEBI" id="CHEBI:456216"/>
        <dbReference type="EC" id="6.3.2.13"/>
    </reaction>
</comment>
<feature type="binding site" evidence="8">
    <location>
        <begin position="156"/>
        <end position="157"/>
    </location>
    <ligand>
        <name>UDP-N-acetyl-alpha-D-muramoyl-L-alanyl-D-glutamate</name>
        <dbReference type="ChEBI" id="CHEBI:83900"/>
    </ligand>
</feature>
<comment type="PTM">
    <text evidence="8">Carboxylation is probably crucial for Mg(2+) binding and, consequently, for the gamma-phosphate positioning of ATP.</text>
</comment>
<feature type="binding site" evidence="8">
    <location>
        <position position="191"/>
    </location>
    <ligand>
        <name>UDP-N-acetyl-alpha-D-muramoyl-L-alanyl-D-glutamate</name>
        <dbReference type="ChEBI" id="CHEBI:83900"/>
    </ligand>
</feature>
<dbReference type="GO" id="GO:0008765">
    <property type="term" value="F:UDP-N-acetylmuramoylalanyl-D-glutamate-2,6-diaminopimelate ligase activity"/>
    <property type="evidence" value="ECO:0007669"/>
    <property type="project" value="UniProtKB-EC"/>
</dbReference>
<feature type="binding site" evidence="8">
    <location>
        <position position="30"/>
    </location>
    <ligand>
        <name>UDP-N-acetyl-alpha-D-muramoyl-L-alanyl-D-glutamate</name>
        <dbReference type="ChEBI" id="CHEBI:83900"/>
    </ligand>
</feature>
<feature type="modified residue" description="N6-carboxylysine" evidence="8">
    <location>
        <position position="223"/>
    </location>
</feature>
<dbReference type="PANTHER" id="PTHR23135:SF4">
    <property type="entry name" value="UDP-N-ACETYLMURAMOYL-L-ALANYL-D-GLUTAMATE--2,6-DIAMINOPIMELATE LIGASE MURE HOMOLOG, CHLOROPLASTIC"/>
    <property type="match status" value="1"/>
</dbReference>
<feature type="short sequence motif" description="Meso-diaminopimelate recognition motif" evidence="8">
    <location>
        <begin position="404"/>
        <end position="407"/>
    </location>
</feature>
<keyword evidence="8" id="KW-0067">ATP-binding</keyword>
<evidence type="ECO:0000313" key="14">
    <source>
        <dbReference type="Proteomes" id="UP000736583"/>
    </source>
</evidence>
<comment type="similarity">
    <text evidence="2 8">Belongs to the MurCDEF family. MurE subfamily.</text>
</comment>
<keyword evidence="8" id="KW-0460">Magnesium</keyword>
<dbReference type="EC" id="6.3.2.13" evidence="8"/>
<feature type="binding site" evidence="8">
    <location>
        <position position="154"/>
    </location>
    <ligand>
        <name>UDP-N-acetyl-alpha-D-muramoyl-L-alanyl-D-glutamate</name>
        <dbReference type="ChEBI" id="CHEBI:83900"/>
    </ligand>
</feature>
<comment type="cofactor">
    <cofactor evidence="8">
        <name>Mg(2+)</name>
        <dbReference type="ChEBI" id="CHEBI:18420"/>
    </cofactor>
</comment>
<evidence type="ECO:0000256" key="3">
    <source>
        <dbReference type="ARBA" id="ARBA00022618"/>
    </source>
</evidence>
<name>A0ABS6F3N3_9CLOT</name>
<comment type="subcellular location">
    <subcellularLocation>
        <location evidence="8 9">Cytoplasm</location>
    </subcellularLocation>
</comment>
<evidence type="ECO:0000259" key="12">
    <source>
        <dbReference type="Pfam" id="PF08245"/>
    </source>
</evidence>
<gene>
    <name evidence="8" type="primary">murE</name>
    <name evidence="13" type="ORF">KQI89_15300</name>
</gene>
<evidence type="ECO:0000256" key="4">
    <source>
        <dbReference type="ARBA" id="ARBA00022960"/>
    </source>
</evidence>
<dbReference type="NCBIfam" id="TIGR01085">
    <property type="entry name" value="murE"/>
    <property type="match status" value="1"/>
</dbReference>
<comment type="caution">
    <text evidence="8">Lacks conserved residue(s) required for the propagation of feature annotation.</text>
</comment>
<evidence type="ECO:0000256" key="6">
    <source>
        <dbReference type="ARBA" id="ARBA00023306"/>
    </source>
</evidence>
<evidence type="ECO:0000256" key="2">
    <source>
        <dbReference type="ARBA" id="ARBA00005898"/>
    </source>
</evidence>
<evidence type="ECO:0000256" key="5">
    <source>
        <dbReference type="ARBA" id="ARBA00022984"/>
    </source>
</evidence>
<evidence type="ECO:0000256" key="8">
    <source>
        <dbReference type="HAMAP-Rule" id="MF_00208"/>
    </source>
</evidence>
<dbReference type="NCBIfam" id="NF001124">
    <property type="entry name" value="PRK00139.1-2"/>
    <property type="match status" value="1"/>
</dbReference>
<feature type="domain" description="Mur ligase N-terminal catalytic" evidence="10">
    <location>
        <begin position="23"/>
        <end position="97"/>
    </location>
</feature>
<keyword evidence="5 8" id="KW-0573">Peptidoglycan synthesis</keyword>
<accession>A0ABS6F3N3</accession>
<keyword evidence="4 8" id="KW-0133">Cell shape</keyword>
<dbReference type="RefSeq" id="WP_216457801.1">
    <property type="nucleotide sequence ID" value="NZ_JAHLQL010000007.1"/>
</dbReference>
<comment type="function">
    <text evidence="8">Catalyzes the addition of meso-diaminopimelic acid to the nucleotide precursor UDP-N-acetylmuramoyl-L-alanyl-D-glutamate (UMAG) in the biosynthesis of bacterial cell-wall peptidoglycan.</text>
</comment>
<organism evidence="13 14">
    <name type="scientific">Clostridium simiarum</name>
    <dbReference type="NCBI Taxonomy" id="2841506"/>
    <lineage>
        <taxon>Bacteria</taxon>
        <taxon>Bacillati</taxon>
        <taxon>Bacillota</taxon>
        <taxon>Clostridia</taxon>
        <taxon>Eubacteriales</taxon>
        <taxon>Clostridiaceae</taxon>
        <taxon>Clostridium</taxon>
    </lineage>
</organism>
<reference evidence="13 14" key="1">
    <citation type="submission" date="2021-06" db="EMBL/GenBank/DDBJ databases">
        <authorList>
            <person name="Sun Q."/>
            <person name="Li D."/>
        </authorList>
    </citation>
    <scope>NUCLEOTIDE SEQUENCE [LARGE SCALE GENOMIC DNA]</scope>
    <source>
        <strain evidence="13 14">MSJ-4</strain>
    </source>
</reference>